<dbReference type="SMART" id="SM00315">
    <property type="entry name" value="RGS"/>
    <property type="match status" value="1"/>
</dbReference>
<dbReference type="AlphaFoldDB" id="A0A8C9UXS2"/>
<dbReference type="OrthoDB" id="196547at2759"/>
<dbReference type="Ensembl" id="ENSSFOT00015003699.2">
    <property type="protein sequence ID" value="ENSSFOP00015003637.2"/>
    <property type="gene ID" value="ENSSFOG00015002203.2"/>
</dbReference>
<feature type="domain" description="RGS" evidence="2">
    <location>
        <begin position="9"/>
        <end position="118"/>
    </location>
</feature>
<dbReference type="PRINTS" id="PR01301">
    <property type="entry name" value="RGSPROTEIN"/>
</dbReference>
<dbReference type="Gene3D" id="1.10.167.10">
    <property type="entry name" value="Regulator of G-protein Signalling 4, domain 2"/>
    <property type="match status" value="1"/>
</dbReference>
<dbReference type="InterPro" id="IPR016137">
    <property type="entry name" value="RGS"/>
</dbReference>
<feature type="region of interest" description="Disordered" evidence="1">
    <location>
        <begin position="126"/>
        <end position="147"/>
    </location>
</feature>
<reference evidence="3" key="2">
    <citation type="submission" date="2025-08" db="UniProtKB">
        <authorList>
            <consortium name="Ensembl"/>
        </authorList>
    </citation>
    <scope>IDENTIFICATION</scope>
</reference>
<accession>A0A8C9UXS2</accession>
<evidence type="ECO:0000256" key="1">
    <source>
        <dbReference type="SAM" id="MobiDB-lite"/>
    </source>
</evidence>
<protein>
    <submittedName>
        <fullName evidence="3">Regulator of G protein signaling 16</fullName>
    </submittedName>
</protein>
<dbReference type="InterPro" id="IPR024066">
    <property type="entry name" value="RGS_subdom1/3"/>
</dbReference>
<proteinExistence type="predicted"/>
<dbReference type="Proteomes" id="UP000694397">
    <property type="component" value="Chromosome 9"/>
</dbReference>
<keyword evidence="4" id="KW-1185">Reference proteome</keyword>
<feature type="compositionally biased region" description="Polar residues" evidence="1">
    <location>
        <begin position="126"/>
        <end position="136"/>
    </location>
</feature>
<dbReference type="InterPro" id="IPR044926">
    <property type="entry name" value="RGS_subdomain_2"/>
</dbReference>
<dbReference type="InterPro" id="IPR036305">
    <property type="entry name" value="RGS_sf"/>
</dbReference>
<dbReference type="FunFam" id="1.10.167.10:FF:000001">
    <property type="entry name" value="Putative regulator of g-protein signaling 12"/>
    <property type="match status" value="1"/>
</dbReference>
<dbReference type="PROSITE" id="PS50132">
    <property type="entry name" value="RGS"/>
    <property type="match status" value="1"/>
</dbReference>
<dbReference type="PANTHER" id="PTHR10845:SF245">
    <property type="entry name" value="REGULATOR OF G-PROTEIN SIGNALING 16"/>
    <property type="match status" value="1"/>
</dbReference>
<evidence type="ECO:0000259" key="2">
    <source>
        <dbReference type="PROSITE" id="PS50132"/>
    </source>
</evidence>
<dbReference type="Pfam" id="PF00615">
    <property type="entry name" value="RGS"/>
    <property type="match status" value="1"/>
</dbReference>
<dbReference type="PANTHER" id="PTHR10845">
    <property type="entry name" value="REGULATOR OF G PROTEIN SIGNALING"/>
    <property type="match status" value="1"/>
</dbReference>
<dbReference type="SUPFAM" id="SSF48097">
    <property type="entry name" value="Regulator of G-protein signaling, RGS"/>
    <property type="match status" value="1"/>
</dbReference>
<evidence type="ECO:0000313" key="4">
    <source>
        <dbReference type="Proteomes" id="UP000694397"/>
    </source>
</evidence>
<evidence type="ECO:0000313" key="3">
    <source>
        <dbReference type="Ensembl" id="ENSSFOP00015003637.2"/>
    </source>
</evidence>
<dbReference type="GeneTree" id="ENSGT00940000164081"/>
<reference evidence="3 4" key="1">
    <citation type="submission" date="2019-04" db="EMBL/GenBank/DDBJ databases">
        <authorList>
            <consortium name="Wellcome Sanger Institute Data Sharing"/>
        </authorList>
    </citation>
    <scope>NUCLEOTIDE SEQUENCE [LARGE SCALE GENOMIC DNA]</scope>
</reference>
<reference evidence="3" key="3">
    <citation type="submission" date="2025-09" db="UniProtKB">
        <authorList>
            <consortium name="Ensembl"/>
        </authorList>
    </citation>
    <scope>IDENTIFICATION</scope>
</reference>
<organism evidence="3 4">
    <name type="scientific">Scleropages formosus</name>
    <name type="common">Asian bonytongue</name>
    <name type="synonym">Osteoglossum formosum</name>
    <dbReference type="NCBI Taxonomy" id="113540"/>
    <lineage>
        <taxon>Eukaryota</taxon>
        <taxon>Metazoa</taxon>
        <taxon>Chordata</taxon>
        <taxon>Craniata</taxon>
        <taxon>Vertebrata</taxon>
        <taxon>Euteleostomi</taxon>
        <taxon>Actinopterygii</taxon>
        <taxon>Neopterygii</taxon>
        <taxon>Teleostei</taxon>
        <taxon>Osteoglossocephala</taxon>
        <taxon>Osteoglossomorpha</taxon>
        <taxon>Osteoglossiformes</taxon>
        <taxon>Osteoglossidae</taxon>
        <taxon>Scleropages</taxon>
    </lineage>
</organism>
<dbReference type="Gene3D" id="1.10.196.10">
    <property type="match status" value="1"/>
</dbReference>
<name>A0A8C9UXS2_SCLFO</name>
<feature type="compositionally biased region" description="Basic residues" evidence="1">
    <location>
        <begin position="137"/>
        <end position="147"/>
    </location>
</feature>
<sequence>QESSQWKESFEKLLTNKEGLSAFRSFLVSEYSEENIDFYLACEDYKSTKSSAEMAVKAQKIFEEFIQSDAPREVNIDQRTRDVTKSNLEQPTRTCFDIAQLRIYTLMEKDCYPRFLRSAANREHSSQLVGKSSRSLTRGKKVRLSQI</sequence>